<dbReference type="GO" id="GO:0015211">
    <property type="term" value="F:purine nucleoside transmembrane transporter activity"/>
    <property type="evidence" value="ECO:0007669"/>
    <property type="project" value="UniProtKB-UniRule"/>
</dbReference>
<keyword evidence="4 7" id="KW-0812">Transmembrane</keyword>
<feature type="transmembrane region" description="Helical" evidence="7">
    <location>
        <begin position="213"/>
        <end position="235"/>
    </location>
</feature>
<feature type="transmembrane region" description="Helical" evidence="7">
    <location>
        <begin position="150"/>
        <end position="170"/>
    </location>
</feature>
<dbReference type="AlphaFoldDB" id="A0AAV2D5U9"/>
<evidence type="ECO:0000256" key="2">
    <source>
        <dbReference type="ARBA" id="ARBA00006213"/>
    </source>
</evidence>
<accession>A0AAV2D5U9</accession>
<evidence type="ECO:0000256" key="8">
    <source>
        <dbReference type="SAM" id="MobiDB-lite"/>
    </source>
</evidence>
<feature type="transmembrane region" description="Helical" evidence="7">
    <location>
        <begin position="83"/>
        <end position="104"/>
    </location>
</feature>
<dbReference type="PANTHER" id="PTHR31376:SF50">
    <property type="entry name" value="PURINE PERMEASE-RELATED"/>
    <property type="match status" value="1"/>
</dbReference>
<dbReference type="GO" id="GO:0016020">
    <property type="term" value="C:membrane"/>
    <property type="evidence" value="ECO:0007669"/>
    <property type="project" value="UniProtKB-SubCell"/>
</dbReference>
<dbReference type="PANTHER" id="PTHR31376">
    <property type="entry name" value="OS09G0467300 PROTEIN-RELATED"/>
    <property type="match status" value="1"/>
</dbReference>
<evidence type="ECO:0000313" key="10">
    <source>
        <dbReference type="Proteomes" id="UP001497516"/>
    </source>
</evidence>
<evidence type="ECO:0000256" key="5">
    <source>
        <dbReference type="ARBA" id="ARBA00022989"/>
    </source>
</evidence>
<dbReference type="SUPFAM" id="SSF103481">
    <property type="entry name" value="Multidrug resistance efflux transporter EmrE"/>
    <property type="match status" value="1"/>
</dbReference>
<feature type="transmembrane region" description="Helical" evidence="7">
    <location>
        <begin position="349"/>
        <end position="371"/>
    </location>
</feature>
<evidence type="ECO:0000256" key="6">
    <source>
        <dbReference type="ARBA" id="ARBA00023136"/>
    </source>
</evidence>
<keyword evidence="6 7" id="KW-0472">Membrane</keyword>
<dbReference type="InterPro" id="IPR030182">
    <property type="entry name" value="PUP_plant"/>
</dbReference>
<keyword evidence="5 7" id="KW-1133">Transmembrane helix</keyword>
<feature type="transmembrane region" description="Helical" evidence="7">
    <location>
        <begin position="182"/>
        <end position="201"/>
    </location>
</feature>
<dbReference type="EMBL" id="OZ034815">
    <property type="protein sequence ID" value="CAL1366799.1"/>
    <property type="molecule type" value="Genomic_DNA"/>
</dbReference>
<organism evidence="9 10">
    <name type="scientific">Linum trigynum</name>
    <dbReference type="NCBI Taxonomy" id="586398"/>
    <lineage>
        <taxon>Eukaryota</taxon>
        <taxon>Viridiplantae</taxon>
        <taxon>Streptophyta</taxon>
        <taxon>Embryophyta</taxon>
        <taxon>Tracheophyta</taxon>
        <taxon>Spermatophyta</taxon>
        <taxon>Magnoliopsida</taxon>
        <taxon>eudicotyledons</taxon>
        <taxon>Gunneridae</taxon>
        <taxon>Pentapetalae</taxon>
        <taxon>rosids</taxon>
        <taxon>fabids</taxon>
        <taxon>Malpighiales</taxon>
        <taxon>Linaceae</taxon>
        <taxon>Linum</taxon>
    </lineage>
</organism>
<feature type="transmembrane region" description="Helical" evidence="7">
    <location>
        <begin position="294"/>
        <end position="316"/>
    </location>
</feature>
<feature type="transmembrane region" description="Helical" evidence="7">
    <location>
        <begin position="124"/>
        <end position="144"/>
    </location>
</feature>
<feature type="region of interest" description="Disordered" evidence="8">
    <location>
        <begin position="18"/>
        <end position="37"/>
    </location>
</feature>
<comment type="similarity">
    <text evidence="2 7">Belongs to the purine permeases (TC 2.A.7.14) family.</text>
</comment>
<sequence length="384" mass="41929">MAAQKQGHEDIQVQLQVITRPPADDGPSPQPPGPQQQQQLVVVPKAKQIKWWLKVLTYAAIILTSQTAVVLLARLYFVKGGASKWLVTTVQLAGFPLLIPYYLYHLTRNHAVDGGDRRQPPSNLTHGAFYTIVGLLTGGSTYLYSTGIDYLPVSTSTLIASSQLAFNAFFSYFLNSQKFTPLVVNSLFLLTVSSVLLVFAGDPAADPRGITRAKYTVGFLCTLASAAASGMFFSVSEYAFRKVLKVRSLKVVMNMLMFQGMVASGIGAVGLLASGDWKGLGKEMENYELGKVGYVMTLVWTGVTWELFAVATMALVFEVSSVFSNAVGTVGLPLAPIMAVVIFDDRMSGVKAVAMVLALWGFLSYLCHHYLDGRREENKEQFDH</sequence>
<name>A0AAV2D5U9_9ROSI</name>
<feature type="transmembrane region" description="Helical" evidence="7">
    <location>
        <begin position="55"/>
        <end position="77"/>
    </location>
</feature>
<feature type="transmembrane region" description="Helical" evidence="7">
    <location>
        <begin position="323"/>
        <end position="343"/>
    </location>
</feature>
<evidence type="ECO:0000256" key="7">
    <source>
        <dbReference type="RuleBase" id="RU368015"/>
    </source>
</evidence>
<feature type="transmembrane region" description="Helical" evidence="7">
    <location>
        <begin position="256"/>
        <end position="274"/>
    </location>
</feature>
<proteinExistence type="inferred from homology"/>
<dbReference type="Pfam" id="PF16913">
    <property type="entry name" value="PUNUT"/>
    <property type="match status" value="1"/>
</dbReference>
<gene>
    <name evidence="9" type="ORF">LTRI10_LOCUS10806</name>
</gene>
<evidence type="ECO:0000256" key="4">
    <source>
        <dbReference type="ARBA" id="ARBA00022692"/>
    </source>
</evidence>
<protein>
    <recommendedName>
        <fullName evidence="7">Probable purine permease</fullName>
    </recommendedName>
</protein>
<dbReference type="GO" id="GO:0005345">
    <property type="term" value="F:purine nucleobase transmembrane transporter activity"/>
    <property type="evidence" value="ECO:0007669"/>
    <property type="project" value="UniProtKB-UniRule"/>
</dbReference>
<evidence type="ECO:0000313" key="9">
    <source>
        <dbReference type="EMBL" id="CAL1366799.1"/>
    </source>
</evidence>
<evidence type="ECO:0000256" key="1">
    <source>
        <dbReference type="ARBA" id="ARBA00004141"/>
    </source>
</evidence>
<dbReference type="InterPro" id="IPR037185">
    <property type="entry name" value="EmrE-like"/>
</dbReference>
<reference evidence="9 10" key="1">
    <citation type="submission" date="2024-04" db="EMBL/GenBank/DDBJ databases">
        <authorList>
            <person name="Fracassetti M."/>
        </authorList>
    </citation>
    <scope>NUCLEOTIDE SEQUENCE [LARGE SCALE GENOMIC DNA]</scope>
</reference>
<comment type="subcellular location">
    <subcellularLocation>
        <location evidence="1 7">Membrane</location>
        <topology evidence="1 7">Multi-pass membrane protein</topology>
    </subcellularLocation>
</comment>
<dbReference type="Proteomes" id="UP001497516">
    <property type="component" value="Chromosome 2"/>
</dbReference>
<keyword evidence="3 7" id="KW-0813">Transport</keyword>
<evidence type="ECO:0000256" key="3">
    <source>
        <dbReference type="ARBA" id="ARBA00022448"/>
    </source>
</evidence>
<keyword evidence="10" id="KW-1185">Reference proteome</keyword>